<protein>
    <submittedName>
        <fullName evidence="9">PKHD-type hydroxylase</fullName>
    </submittedName>
</protein>
<dbReference type="InterPro" id="IPR044862">
    <property type="entry name" value="Pro_4_hyd_alph_FE2OG_OXY"/>
</dbReference>
<dbReference type="InterPro" id="IPR023550">
    <property type="entry name" value="PKHD_hydroxylase"/>
</dbReference>
<feature type="binding site" evidence="7">
    <location>
        <position position="98"/>
    </location>
    <ligand>
        <name>Fe cation</name>
        <dbReference type="ChEBI" id="CHEBI:24875"/>
    </ligand>
</feature>
<dbReference type="PROSITE" id="PS51471">
    <property type="entry name" value="FE2OG_OXY"/>
    <property type="match status" value="1"/>
</dbReference>
<evidence type="ECO:0000256" key="7">
    <source>
        <dbReference type="HAMAP-Rule" id="MF_00657"/>
    </source>
</evidence>
<feature type="binding site" evidence="7">
    <location>
        <position position="159"/>
    </location>
    <ligand>
        <name>Fe cation</name>
        <dbReference type="ChEBI" id="CHEBI:24875"/>
    </ligand>
</feature>
<name>A0A1B4FM15_9BURK</name>
<dbReference type="NCBIfam" id="NF003974">
    <property type="entry name" value="PRK05467.1-3"/>
    <property type="match status" value="1"/>
</dbReference>
<dbReference type="Gene3D" id="4.10.860.20">
    <property type="entry name" value="Rabenosyn, Rab binding domain"/>
    <property type="match status" value="1"/>
</dbReference>
<dbReference type="EMBL" id="CP013387">
    <property type="protein sequence ID" value="AOJ04729.1"/>
    <property type="molecule type" value="Genomic_DNA"/>
</dbReference>
<dbReference type="SUPFAM" id="SSF51197">
    <property type="entry name" value="Clavaminate synthase-like"/>
    <property type="match status" value="1"/>
</dbReference>
<dbReference type="InterPro" id="IPR006620">
    <property type="entry name" value="Pro_4_hyd_alph"/>
</dbReference>
<sequence>MMLHIPGVLTKEQVAQCRDALDHADWTDGNATSGAQSALAKRNQQLPEGSPAARAVGDAIQDALARNALFFSAALPLKVFPPLFNRYAGGDAFGTHVDNAIRLLRGTDFRVRSDLSATLFLEEPDAYDGGELCIEDTFGVHRAKLPAGDMVLYPASSLHHVTPVTRGARVASFFWIQSMVRDDADRTLLYQLDTQIQQLTAEKGGRDASVIALTGIYHNLLRRWADA</sequence>
<evidence type="ECO:0000256" key="1">
    <source>
        <dbReference type="ARBA" id="ARBA00001961"/>
    </source>
</evidence>
<feature type="binding site" evidence="7">
    <location>
        <position position="169"/>
    </location>
    <ligand>
        <name>2-oxoglutarate</name>
        <dbReference type="ChEBI" id="CHEBI:16810"/>
    </ligand>
</feature>
<dbReference type="GO" id="GO:0006879">
    <property type="term" value="P:intracellular iron ion homeostasis"/>
    <property type="evidence" value="ECO:0007669"/>
    <property type="project" value="TreeGrafter"/>
</dbReference>
<organism evidence="9 10">
    <name type="scientific">Burkholderia mayonis</name>
    <dbReference type="NCBI Taxonomy" id="1385591"/>
    <lineage>
        <taxon>Bacteria</taxon>
        <taxon>Pseudomonadati</taxon>
        <taxon>Pseudomonadota</taxon>
        <taxon>Betaproteobacteria</taxon>
        <taxon>Burkholderiales</taxon>
        <taxon>Burkholderiaceae</taxon>
        <taxon>Burkholderia</taxon>
        <taxon>pseudomallei group</taxon>
    </lineage>
</organism>
<evidence type="ECO:0000256" key="6">
    <source>
        <dbReference type="ARBA" id="ARBA00023004"/>
    </source>
</evidence>
<dbReference type="KEGG" id="buu:WS70_23455"/>
<dbReference type="HAMAP" id="MF_00657">
    <property type="entry name" value="Hydroxyl_YbiX"/>
    <property type="match status" value="1"/>
</dbReference>
<feature type="binding site" evidence="7">
    <location>
        <position position="96"/>
    </location>
    <ligand>
        <name>Fe cation</name>
        <dbReference type="ChEBI" id="CHEBI:24875"/>
    </ligand>
</feature>
<dbReference type="GO" id="GO:0016706">
    <property type="term" value="F:2-oxoglutarate-dependent dioxygenase activity"/>
    <property type="evidence" value="ECO:0007669"/>
    <property type="project" value="UniProtKB-UniRule"/>
</dbReference>
<comment type="cofactor">
    <cofactor evidence="1 7">
        <name>L-ascorbate</name>
        <dbReference type="ChEBI" id="CHEBI:38290"/>
    </cofactor>
</comment>
<evidence type="ECO:0000256" key="4">
    <source>
        <dbReference type="ARBA" id="ARBA00022964"/>
    </source>
</evidence>
<dbReference type="PANTHER" id="PTHR41536:SF1">
    <property type="entry name" value="PKHD-TYPE HYDROXYLASE YBIX"/>
    <property type="match status" value="1"/>
</dbReference>
<dbReference type="Pfam" id="PF18331">
    <property type="entry name" value="PKHD_C"/>
    <property type="match status" value="1"/>
</dbReference>
<dbReference type="NCBIfam" id="NF003975">
    <property type="entry name" value="PRK05467.1-4"/>
    <property type="match status" value="1"/>
</dbReference>
<dbReference type="GO" id="GO:0005506">
    <property type="term" value="F:iron ion binding"/>
    <property type="evidence" value="ECO:0007669"/>
    <property type="project" value="UniProtKB-UniRule"/>
</dbReference>
<comment type="cofactor">
    <cofactor evidence="7">
        <name>Fe(2+)</name>
        <dbReference type="ChEBI" id="CHEBI:29033"/>
    </cofactor>
    <text evidence="7">Binds 1 Fe(2+) ion per subunit.</text>
</comment>
<evidence type="ECO:0000256" key="5">
    <source>
        <dbReference type="ARBA" id="ARBA00023002"/>
    </source>
</evidence>
<dbReference type="InterPro" id="IPR005123">
    <property type="entry name" value="Oxoglu/Fe-dep_dioxygenase_dom"/>
</dbReference>
<keyword evidence="3 7" id="KW-0847">Vitamin C</keyword>
<dbReference type="GO" id="GO:0006974">
    <property type="term" value="P:DNA damage response"/>
    <property type="evidence" value="ECO:0007669"/>
    <property type="project" value="TreeGrafter"/>
</dbReference>
<evidence type="ECO:0000256" key="2">
    <source>
        <dbReference type="ARBA" id="ARBA00022723"/>
    </source>
</evidence>
<reference evidence="9 10" key="1">
    <citation type="submission" date="2015-12" db="EMBL/GenBank/DDBJ databases">
        <title>Diversity of Burkholderia near neighbor genomes.</title>
        <authorList>
            <person name="Sahl J."/>
            <person name="Wagner D."/>
            <person name="Keim P."/>
        </authorList>
    </citation>
    <scope>NUCLEOTIDE SEQUENCE [LARGE SCALE GENOMIC DNA]</scope>
    <source>
        <strain evidence="9 10">BDU6</strain>
    </source>
</reference>
<keyword evidence="10" id="KW-1185">Reference proteome</keyword>
<keyword evidence="5 7" id="KW-0560">Oxidoreductase</keyword>
<keyword evidence="2 7" id="KW-0479">Metal-binding</keyword>
<accession>A0A1B4FM15</accession>
<dbReference type="Gene3D" id="2.60.120.620">
    <property type="entry name" value="q2cbj1_9rhob like domain"/>
    <property type="match status" value="1"/>
</dbReference>
<dbReference type="GO" id="GO:0031418">
    <property type="term" value="F:L-ascorbic acid binding"/>
    <property type="evidence" value="ECO:0007669"/>
    <property type="project" value="UniProtKB-KW"/>
</dbReference>
<dbReference type="SMART" id="SM00702">
    <property type="entry name" value="P4Hc"/>
    <property type="match status" value="1"/>
</dbReference>
<evidence type="ECO:0000256" key="3">
    <source>
        <dbReference type="ARBA" id="ARBA00022896"/>
    </source>
</evidence>
<dbReference type="InterPro" id="IPR041097">
    <property type="entry name" value="PKHD_C"/>
</dbReference>
<gene>
    <name evidence="9" type="ORF">WS70_23455</name>
</gene>
<evidence type="ECO:0000313" key="10">
    <source>
        <dbReference type="Proteomes" id="UP000062519"/>
    </source>
</evidence>
<evidence type="ECO:0000259" key="8">
    <source>
        <dbReference type="PROSITE" id="PS51471"/>
    </source>
</evidence>
<evidence type="ECO:0000313" key="9">
    <source>
        <dbReference type="EMBL" id="AOJ04729.1"/>
    </source>
</evidence>
<dbReference type="Proteomes" id="UP000062519">
    <property type="component" value="Chromosome 2"/>
</dbReference>
<dbReference type="RefSeq" id="WP_059473030.1">
    <property type="nucleotide sequence ID" value="NZ_CP013387.1"/>
</dbReference>
<feature type="domain" description="Fe2OG dioxygenase" evidence="8">
    <location>
        <begin position="78"/>
        <end position="178"/>
    </location>
</feature>
<keyword evidence="6 7" id="KW-0408">Iron</keyword>
<proteinExistence type="inferred from homology"/>
<dbReference type="Pfam" id="PF13640">
    <property type="entry name" value="2OG-FeII_Oxy_3"/>
    <property type="match status" value="1"/>
</dbReference>
<dbReference type="PANTHER" id="PTHR41536">
    <property type="entry name" value="PKHD-TYPE HYDROXYLASE YBIX"/>
    <property type="match status" value="1"/>
</dbReference>
<dbReference type="NCBIfam" id="NF003973">
    <property type="entry name" value="PRK05467.1-2"/>
    <property type="match status" value="1"/>
</dbReference>
<dbReference type="AlphaFoldDB" id="A0A1B4FM15"/>
<keyword evidence="4 7" id="KW-0223">Dioxygenase</keyword>